<feature type="transmembrane region" description="Helical" evidence="14">
    <location>
        <begin position="396"/>
        <end position="422"/>
    </location>
</feature>
<dbReference type="Proteomes" id="UP001209681">
    <property type="component" value="Unassembled WGS sequence"/>
</dbReference>
<reference evidence="16 17" key="1">
    <citation type="submission" date="2022-11" db="EMBL/GenBank/DDBJ databases">
        <title>Desulfobotulus tamanensis H1 sp. nov. - anaerobic, alkaliphilic, sulphate reducing bacterium isolated from terrestrial mud volcano.</title>
        <authorList>
            <person name="Frolova A."/>
            <person name="Merkel A.Y."/>
            <person name="Slobodkin A.I."/>
        </authorList>
    </citation>
    <scope>NUCLEOTIDE SEQUENCE [LARGE SCALE GENOMIC DNA]</scope>
    <source>
        <strain evidence="16 17">H1</strain>
    </source>
</reference>
<sequence length="715" mass="78343">MKPTVIALGGNPNAGKTTLFNALTGSRQRVGNYPGVTVEKREGDVLHGETRIRVVDLPGTYSLTSWSDEERVARNVLVQERPSAVIDVVDATNLDRNLYLAVQFLELGVPLVLALNMMDEVQKQGRRINTPQLSHLLGVPVVETVARRGEGKEALLDAAVQLAGKRKGNWQPLEISYGPDVDPVLKKMTEILETQTRLKDLYPCRWLALRYIEGDPEIRSLCDTSQELASKLQGITASLDDHCQKTLRTHADSIIAGYRYGFITSITREVVQRGEDSMENRLRTSEKIDRVLTHQLGGPLIMLMVFYLLFEATFAIGEIPMGWVEALFGWMGDMASALISPGLLQSLIVSGIIDGVGAVMGFVPLILVMFLLVTFLEDAGYMARMAYMLDRIFRIFGLHGASVMPFVISGGIPGGCAVPGVMAARTLRSPKERLATLLTAPFMSCGAKVPVFLLLSAAFFGDYAAQAMFWITLSSWAAALLVARLLRSTLIRGEATPFVMELPPYRMPTLHGVLLHTWERAWQYIKKAGTVILAIAILIWVSMTFPGLPENRTEAFERERMAVVGLPDSEAQLLLIDNAEGQAALRHSLAGRVGTALEPISSLAGFDWKTNIALIGGFAAKEVIIATMGTAYSMGEVDPEDSQGLAQRLASDPSWTVATAIALIAFVMLYSPCFVTIVAIAKESSWKWATFSMVFNTALAFAASVFLFQIFSRMI</sequence>
<proteinExistence type="inferred from homology"/>
<keyword evidence="7 14" id="KW-1133">Transmembrane helix</keyword>
<keyword evidence="6" id="KW-0547">Nucleotide-binding</keyword>
<evidence type="ECO:0000256" key="5">
    <source>
        <dbReference type="ARBA" id="ARBA00022692"/>
    </source>
</evidence>
<dbReference type="InterPro" id="IPR030389">
    <property type="entry name" value="G_FEOB_dom"/>
</dbReference>
<evidence type="ECO:0000256" key="6">
    <source>
        <dbReference type="ARBA" id="ARBA00022741"/>
    </source>
</evidence>
<feature type="transmembrane region" description="Helical" evidence="14">
    <location>
        <begin position="655"/>
        <end position="681"/>
    </location>
</feature>
<evidence type="ECO:0000256" key="9">
    <source>
        <dbReference type="ARBA" id="ARBA00023065"/>
    </source>
</evidence>
<dbReference type="PROSITE" id="PS51711">
    <property type="entry name" value="G_FEOB"/>
    <property type="match status" value="1"/>
</dbReference>
<evidence type="ECO:0000256" key="7">
    <source>
        <dbReference type="ARBA" id="ARBA00022989"/>
    </source>
</evidence>
<evidence type="ECO:0000256" key="11">
    <source>
        <dbReference type="ARBA" id="ARBA00023136"/>
    </source>
</evidence>
<protein>
    <recommendedName>
        <fullName evidence="12 13">Ferrous iron transport protein B</fullName>
    </recommendedName>
</protein>
<keyword evidence="3" id="KW-1003">Cell membrane</keyword>
<keyword evidence="9" id="KW-0406">Ion transport</keyword>
<keyword evidence="5 14" id="KW-0812">Transmembrane</keyword>
<dbReference type="RefSeq" id="WP_265424425.1">
    <property type="nucleotide sequence ID" value="NZ_JAPFPW010000005.1"/>
</dbReference>
<keyword evidence="10 14" id="KW-0342">GTP-binding</keyword>
<evidence type="ECO:0000313" key="17">
    <source>
        <dbReference type="Proteomes" id="UP001209681"/>
    </source>
</evidence>
<feature type="transmembrane region" description="Helical" evidence="14">
    <location>
        <begin position="356"/>
        <end position="376"/>
    </location>
</feature>
<evidence type="ECO:0000256" key="12">
    <source>
        <dbReference type="ARBA" id="ARBA00031200"/>
    </source>
</evidence>
<keyword evidence="2 14" id="KW-0813">Transport</keyword>
<accession>A0ABT3N7X4</accession>
<dbReference type="InterPro" id="IPR003373">
    <property type="entry name" value="Fe2_transport_prot-B"/>
</dbReference>
<dbReference type="Pfam" id="PF07670">
    <property type="entry name" value="Gate"/>
    <property type="match status" value="2"/>
</dbReference>
<feature type="transmembrane region" description="Helical" evidence="14">
    <location>
        <begin position="688"/>
        <end position="711"/>
    </location>
</feature>
<evidence type="ECO:0000256" key="14">
    <source>
        <dbReference type="RuleBase" id="RU362098"/>
    </source>
</evidence>
<dbReference type="PANTHER" id="PTHR43185:SF1">
    <property type="entry name" value="FE(2+) TRANSPORTER FEOB"/>
    <property type="match status" value="1"/>
</dbReference>
<feature type="transmembrane region" description="Helical" evidence="14">
    <location>
        <begin position="528"/>
        <end position="548"/>
    </location>
</feature>
<dbReference type="Gene3D" id="1.10.287.1770">
    <property type="match status" value="1"/>
</dbReference>
<comment type="caution">
    <text evidence="16">The sequence shown here is derived from an EMBL/GenBank/DDBJ whole genome shotgun (WGS) entry which is preliminary data.</text>
</comment>
<keyword evidence="8 14" id="KW-0408">Iron</keyword>
<dbReference type="Pfam" id="PF07664">
    <property type="entry name" value="FeoB_C"/>
    <property type="match status" value="1"/>
</dbReference>
<dbReference type="InterPro" id="IPR050860">
    <property type="entry name" value="FeoB_GTPase"/>
</dbReference>
<dbReference type="PANTHER" id="PTHR43185">
    <property type="entry name" value="FERROUS IRON TRANSPORT PROTEIN B"/>
    <property type="match status" value="1"/>
</dbReference>
<evidence type="ECO:0000256" key="4">
    <source>
        <dbReference type="ARBA" id="ARBA00022496"/>
    </source>
</evidence>
<dbReference type="NCBIfam" id="TIGR00437">
    <property type="entry name" value="feoB"/>
    <property type="match status" value="1"/>
</dbReference>
<dbReference type="Pfam" id="PF02421">
    <property type="entry name" value="FeoB_N"/>
    <property type="match status" value="1"/>
</dbReference>
<evidence type="ECO:0000256" key="1">
    <source>
        <dbReference type="ARBA" id="ARBA00004651"/>
    </source>
</evidence>
<comment type="function">
    <text evidence="14">Probable transporter of a GTP-driven Fe(2+) uptake system.</text>
</comment>
<feature type="transmembrane region" description="Helical" evidence="14">
    <location>
        <begin position="467"/>
        <end position="486"/>
    </location>
</feature>
<keyword evidence="17" id="KW-1185">Reference proteome</keyword>
<evidence type="ECO:0000256" key="13">
    <source>
        <dbReference type="NCBIfam" id="TIGR00437"/>
    </source>
</evidence>
<evidence type="ECO:0000256" key="10">
    <source>
        <dbReference type="ARBA" id="ARBA00023134"/>
    </source>
</evidence>
<dbReference type="InterPro" id="IPR027417">
    <property type="entry name" value="P-loop_NTPase"/>
</dbReference>
<name>A0ABT3N7X4_9BACT</name>
<comment type="subcellular location">
    <subcellularLocation>
        <location evidence="14">Cell inner membrane</location>
        <topology evidence="14">Multi-pass membrane protein</topology>
    </subcellularLocation>
    <subcellularLocation>
        <location evidence="1">Cell membrane</location>
        <topology evidence="1">Multi-pass membrane protein</topology>
    </subcellularLocation>
</comment>
<dbReference type="InterPro" id="IPR011640">
    <property type="entry name" value="Fe2_transport_prot_B_C"/>
</dbReference>
<dbReference type="InterPro" id="IPR011642">
    <property type="entry name" value="Gate_dom"/>
</dbReference>
<evidence type="ECO:0000259" key="15">
    <source>
        <dbReference type="PROSITE" id="PS51711"/>
    </source>
</evidence>
<organism evidence="16 17">
    <name type="scientific">Desulfobotulus pelophilus</name>
    <dbReference type="NCBI Taxonomy" id="2823377"/>
    <lineage>
        <taxon>Bacteria</taxon>
        <taxon>Pseudomonadati</taxon>
        <taxon>Thermodesulfobacteriota</taxon>
        <taxon>Desulfobacteria</taxon>
        <taxon>Desulfobacterales</taxon>
        <taxon>Desulfobacteraceae</taxon>
        <taxon>Desulfobotulus</taxon>
    </lineage>
</organism>
<evidence type="ECO:0000256" key="8">
    <source>
        <dbReference type="ARBA" id="ARBA00023004"/>
    </source>
</evidence>
<dbReference type="InterPro" id="IPR006073">
    <property type="entry name" value="GTP-bd"/>
</dbReference>
<feature type="transmembrane region" description="Helical" evidence="14">
    <location>
        <begin position="434"/>
        <end position="461"/>
    </location>
</feature>
<dbReference type="Gene3D" id="3.40.50.300">
    <property type="entry name" value="P-loop containing nucleotide triphosphate hydrolases"/>
    <property type="match status" value="1"/>
</dbReference>
<gene>
    <name evidence="16" type="primary">feoB</name>
    <name evidence="16" type="ORF">OOT00_06075</name>
</gene>
<dbReference type="Pfam" id="PF17910">
    <property type="entry name" value="FeoB_Cyto"/>
    <property type="match status" value="1"/>
</dbReference>
<dbReference type="CDD" id="cd01879">
    <property type="entry name" value="FeoB"/>
    <property type="match status" value="1"/>
</dbReference>
<feature type="domain" description="FeoB-type G" evidence="15">
    <location>
        <begin position="3"/>
        <end position="165"/>
    </location>
</feature>
<dbReference type="InterPro" id="IPR041069">
    <property type="entry name" value="FeoB_Cyto"/>
</dbReference>
<evidence type="ECO:0000256" key="2">
    <source>
        <dbReference type="ARBA" id="ARBA00022448"/>
    </source>
</evidence>
<keyword evidence="4 14" id="KW-0410">Iron transport</keyword>
<feature type="transmembrane region" description="Helical" evidence="14">
    <location>
        <begin position="291"/>
        <end position="310"/>
    </location>
</feature>
<comment type="similarity">
    <text evidence="14">Belongs to the TRAFAC class TrmE-Era-EngA-EngB-Septin-like GTPase superfamily. FeoB GTPase (TC 9.A.8) family.</text>
</comment>
<evidence type="ECO:0000313" key="16">
    <source>
        <dbReference type="EMBL" id="MCW7753555.1"/>
    </source>
</evidence>
<dbReference type="SUPFAM" id="SSF52540">
    <property type="entry name" value="P-loop containing nucleoside triphosphate hydrolases"/>
    <property type="match status" value="1"/>
</dbReference>
<feature type="transmembrane region" description="Helical" evidence="14">
    <location>
        <begin position="322"/>
        <end position="344"/>
    </location>
</feature>
<evidence type="ECO:0000256" key="3">
    <source>
        <dbReference type="ARBA" id="ARBA00022475"/>
    </source>
</evidence>
<dbReference type="PRINTS" id="PR00326">
    <property type="entry name" value="GTP1OBG"/>
</dbReference>
<keyword evidence="11 14" id="KW-0472">Membrane</keyword>
<dbReference type="EMBL" id="JAPFPW010000005">
    <property type="protein sequence ID" value="MCW7753555.1"/>
    <property type="molecule type" value="Genomic_DNA"/>
</dbReference>